<accession>A0A432WQ85</accession>
<sequence length="165" mass="19283">MFLRKSKIAFLKGLLLPTFIILAVLQLMRTEGFLLIPMTLESMHSLPLIYYSCVILIICISYMIFGFALNFIRLPLELNVDFKNKAVTSGDNKVIVSNFIKTKVVSFSRNSNTYVIDFYSLDQRKFLIQAMYKSDLDIQELINKHSEDGVEYFNPFQYSIFNFWK</sequence>
<feature type="transmembrane region" description="Helical" evidence="1">
    <location>
        <begin position="9"/>
        <end position="28"/>
    </location>
</feature>
<evidence type="ECO:0000256" key="1">
    <source>
        <dbReference type="SAM" id="Phobius"/>
    </source>
</evidence>
<keyword evidence="1" id="KW-1133">Transmembrane helix</keyword>
<keyword evidence="1" id="KW-0812">Transmembrane</keyword>
<feature type="transmembrane region" description="Helical" evidence="1">
    <location>
        <begin position="48"/>
        <end position="72"/>
    </location>
</feature>
<dbReference type="Proteomes" id="UP000286934">
    <property type="component" value="Unassembled WGS sequence"/>
</dbReference>
<evidence type="ECO:0000313" key="2">
    <source>
        <dbReference type="EMBL" id="RUO35953.1"/>
    </source>
</evidence>
<comment type="caution">
    <text evidence="2">The sequence shown here is derived from an EMBL/GenBank/DDBJ whole genome shotgun (WGS) entry which is preliminary data.</text>
</comment>
<reference evidence="3" key="1">
    <citation type="journal article" date="2018" name="Front. Microbiol.">
        <title>Genome-Based Analysis Reveals the Taxonomy and Diversity of the Family Idiomarinaceae.</title>
        <authorList>
            <person name="Liu Y."/>
            <person name="Lai Q."/>
            <person name="Shao Z."/>
        </authorList>
    </citation>
    <scope>NUCLEOTIDE SEQUENCE [LARGE SCALE GENOMIC DNA]</scope>
    <source>
        <strain evidence="3">AIS</strain>
    </source>
</reference>
<keyword evidence="1" id="KW-0472">Membrane</keyword>
<evidence type="ECO:0008006" key="4">
    <source>
        <dbReference type="Google" id="ProtNLM"/>
    </source>
</evidence>
<gene>
    <name evidence="2" type="ORF">CWE13_10425</name>
</gene>
<protein>
    <recommendedName>
        <fullName evidence="4">Transmembrane protein</fullName>
    </recommendedName>
</protein>
<keyword evidence="3" id="KW-1185">Reference proteome</keyword>
<organism evidence="2 3">
    <name type="scientific">Aliidiomarina shirensis</name>
    <dbReference type="NCBI Taxonomy" id="1048642"/>
    <lineage>
        <taxon>Bacteria</taxon>
        <taxon>Pseudomonadati</taxon>
        <taxon>Pseudomonadota</taxon>
        <taxon>Gammaproteobacteria</taxon>
        <taxon>Alteromonadales</taxon>
        <taxon>Idiomarinaceae</taxon>
        <taxon>Aliidiomarina</taxon>
    </lineage>
</organism>
<dbReference type="AlphaFoldDB" id="A0A432WQ85"/>
<dbReference type="EMBL" id="PIPP01000005">
    <property type="protein sequence ID" value="RUO35953.1"/>
    <property type="molecule type" value="Genomic_DNA"/>
</dbReference>
<proteinExistence type="predicted"/>
<evidence type="ECO:0000313" key="3">
    <source>
        <dbReference type="Proteomes" id="UP000286934"/>
    </source>
</evidence>
<name>A0A432WQ85_9GAMM</name>